<name>A0ACB8BCQ1_9AGAM</name>
<organism evidence="1 2">
    <name type="scientific">Leucogyrophana mollusca</name>
    <dbReference type="NCBI Taxonomy" id="85980"/>
    <lineage>
        <taxon>Eukaryota</taxon>
        <taxon>Fungi</taxon>
        <taxon>Dikarya</taxon>
        <taxon>Basidiomycota</taxon>
        <taxon>Agaricomycotina</taxon>
        <taxon>Agaricomycetes</taxon>
        <taxon>Agaricomycetidae</taxon>
        <taxon>Boletales</taxon>
        <taxon>Boletales incertae sedis</taxon>
        <taxon>Leucogyrophana</taxon>
    </lineage>
</organism>
<dbReference type="Proteomes" id="UP000790709">
    <property type="component" value="Unassembled WGS sequence"/>
</dbReference>
<sequence length="91" mass="10147">MFLSRLVSVTSLFSTARLFSTSAVTHFPKLKSHSGTKKRWRALSNGKFKRAHAGHSHLNVSKRPGRKNSLAQTAYSHTAQTPKLKKLLPYG</sequence>
<protein>
    <submittedName>
        <fullName evidence="1">Uncharacterized protein</fullName>
    </submittedName>
</protein>
<reference evidence="1" key="1">
    <citation type="journal article" date="2021" name="New Phytol.">
        <title>Evolutionary innovations through gain and loss of genes in the ectomycorrhizal Boletales.</title>
        <authorList>
            <person name="Wu G."/>
            <person name="Miyauchi S."/>
            <person name="Morin E."/>
            <person name="Kuo A."/>
            <person name="Drula E."/>
            <person name="Varga T."/>
            <person name="Kohler A."/>
            <person name="Feng B."/>
            <person name="Cao Y."/>
            <person name="Lipzen A."/>
            <person name="Daum C."/>
            <person name="Hundley H."/>
            <person name="Pangilinan J."/>
            <person name="Johnson J."/>
            <person name="Barry K."/>
            <person name="LaButti K."/>
            <person name="Ng V."/>
            <person name="Ahrendt S."/>
            <person name="Min B."/>
            <person name="Choi I.G."/>
            <person name="Park H."/>
            <person name="Plett J.M."/>
            <person name="Magnuson J."/>
            <person name="Spatafora J.W."/>
            <person name="Nagy L.G."/>
            <person name="Henrissat B."/>
            <person name="Grigoriev I.V."/>
            <person name="Yang Z.L."/>
            <person name="Xu J."/>
            <person name="Martin F.M."/>
        </authorList>
    </citation>
    <scope>NUCLEOTIDE SEQUENCE</scope>
    <source>
        <strain evidence="1">KUC20120723A-06</strain>
    </source>
</reference>
<proteinExistence type="predicted"/>
<gene>
    <name evidence="1" type="ORF">BV22DRAFT_1016262</name>
</gene>
<dbReference type="EMBL" id="MU266467">
    <property type="protein sequence ID" value="KAH7922936.1"/>
    <property type="molecule type" value="Genomic_DNA"/>
</dbReference>
<keyword evidence="2" id="KW-1185">Reference proteome</keyword>
<accession>A0ACB8BCQ1</accession>
<evidence type="ECO:0000313" key="2">
    <source>
        <dbReference type="Proteomes" id="UP000790709"/>
    </source>
</evidence>
<evidence type="ECO:0000313" key="1">
    <source>
        <dbReference type="EMBL" id="KAH7922936.1"/>
    </source>
</evidence>
<comment type="caution">
    <text evidence="1">The sequence shown here is derived from an EMBL/GenBank/DDBJ whole genome shotgun (WGS) entry which is preliminary data.</text>
</comment>